<feature type="signal peptide" evidence="1">
    <location>
        <begin position="1"/>
        <end position="19"/>
    </location>
</feature>
<reference evidence="2" key="2">
    <citation type="journal article" date="2015" name="Fish Shellfish Immunol.">
        <title>Early steps in the European eel (Anguilla anguilla)-Vibrio vulnificus interaction in the gills: Role of the RtxA13 toxin.</title>
        <authorList>
            <person name="Callol A."/>
            <person name="Pajuelo D."/>
            <person name="Ebbesson L."/>
            <person name="Teles M."/>
            <person name="MacKenzie S."/>
            <person name="Amaro C."/>
        </authorList>
    </citation>
    <scope>NUCLEOTIDE SEQUENCE</scope>
</reference>
<feature type="chain" id="PRO_5007401370" evidence="1">
    <location>
        <begin position="20"/>
        <end position="55"/>
    </location>
</feature>
<evidence type="ECO:0000256" key="1">
    <source>
        <dbReference type="SAM" id="SignalP"/>
    </source>
</evidence>
<dbReference type="EMBL" id="GBXM01084773">
    <property type="protein sequence ID" value="JAH23804.1"/>
    <property type="molecule type" value="Transcribed_RNA"/>
</dbReference>
<evidence type="ECO:0000313" key="2">
    <source>
        <dbReference type="EMBL" id="JAH09873.1"/>
    </source>
</evidence>
<dbReference type="AlphaFoldDB" id="A0A0E9Q185"/>
<protein>
    <submittedName>
        <fullName evidence="2">Uncharacterized protein</fullName>
    </submittedName>
</protein>
<reference evidence="2" key="1">
    <citation type="submission" date="2014-11" db="EMBL/GenBank/DDBJ databases">
        <authorList>
            <person name="Amaro Gonzalez C."/>
        </authorList>
    </citation>
    <scope>NUCLEOTIDE SEQUENCE</scope>
</reference>
<accession>A0A0E9Q185</accession>
<sequence length="55" mass="6274">MMQCFCLFVFSFLNVDIQSVQLQNNSSSLSLLIVGIKYCSPKHPMESLLTIMPYL</sequence>
<name>A0A0E9Q185_ANGAN</name>
<dbReference type="EMBL" id="GBXM01098704">
    <property type="protein sequence ID" value="JAH09873.1"/>
    <property type="molecule type" value="Transcribed_RNA"/>
</dbReference>
<organism evidence="2">
    <name type="scientific">Anguilla anguilla</name>
    <name type="common">European freshwater eel</name>
    <name type="synonym">Muraena anguilla</name>
    <dbReference type="NCBI Taxonomy" id="7936"/>
    <lineage>
        <taxon>Eukaryota</taxon>
        <taxon>Metazoa</taxon>
        <taxon>Chordata</taxon>
        <taxon>Craniata</taxon>
        <taxon>Vertebrata</taxon>
        <taxon>Euteleostomi</taxon>
        <taxon>Actinopterygii</taxon>
        <taxon>Neopterygii</taxon>
        <taxon>Teleostei</taxon>
        <taxon>Anguilliformes</taxon>
        <taxon>Anguillidae</taxon>
        <taxon>Anguilla</taxon>
    </lineage>
</organism>
<proteinExistence type="predicted"/>
<keyword evidence="1" id="KW-0732">Signal</keyword>